<reference evidence="3 4" key="1">
    <citation type="submission" date="2023-01" db="EMBL/GenBank/DDBJ databases">
        <title>Analysis of 21 Apiospora genomes using comparative genomics revels a genus with tremendous synthesis potential of carbohydrate active enzymes and secondary metabolites.</title>
        <authorList>
            <person name="Sorensen T."/>
        </authorList>
    </citation>
    <scope>NUCLEOTIDE SEQUENCE [LARGE SCALE GENOMIC DNA]</scope>
    <source>
        <strain evidence="3 4">CBS 20057</strain>
    </source>
</reference>
<feature type="compositionally biased region" description="Low complexity" evidence="1">
    <location>
        <begin position="80"/>
        <end position="94"/>
    </location>
</feature>
<feature type="compositionally biased region" description="Basic and acidic residues" evidence="1">
    <location>
        <begin position="95"/>
        <end position="104"/>
    </location>
</feature>
<feature type="compositionally biased region" description="Basic residues" evidence="1">
    <location>
        <begin position="63"/>
        <end position="76"/>
    </location>
</feature>
<evidence type="ECO:0000313" key="4">
    <source>
        <dbReference type="Proteomes" id="UP001396898"/>
    </source>
</evidence>
<dbReference type="InterPro" id="IPR046539">
    <property type="entry name" value="DUF6604"/>
</dbReference>
<feature type="region of interest" description="Disordered" evidence="1">
    <location>
        <begin position="34"/>
        <end position="117"/>
    </location>
</feature>
<gene>
    <name evidence="3" type="ORF">PG991_001561</name>
</gene>
<keyword evidence="4" id="KW-1185">Reference proteome</keyword>
<sequence length="874" mass="97207">MVLPDWLRSKYYQYKNDTSIIASWIANTAKSLGYQDAKPSNGSTPTPAGAGAGSSTPANSGRPKGKGRKGGGRGRTVKQAPSIPSAAEILAAAEEMARKAEGERAPPSSARNGANGSRAPSYVLQIKDFIPMARHIVSAEAEPAVEVPPTLSAALSRVIWARKAFARQMGSKADRKHSFFVQVLERVQDTLKPLLSGSESGSDALDLSDVKKSVDDIGAAGQDDKPKARSSVFEFLDVYEPSEEFLNAPDVVLPERHDASYQIEEVDERDEAIFAFMTLLGDFAKLRDEVRALWDRYSAKELDLAAVSVATNAAMEFARNMEEDIAPLLKRVGGSEVVAQNCHFALCEAAGHDFLAKRHPGDDFNYDAYEVGNLDYHNALLFTRTHWQHNAPKALSQYNGKWGWYNERRDFAPATGKARWLQQKNAMAEFLSDNLYFVEFFEQPVQDELIRGMRKIRETGVTPISYAFAVQLYLDVLQHQRLTNPAGVDRAYTEMRETIVRIKTSLGQIPVGSKPRREALRAVTLWEGDPIHQARTMLHREELLERPHSAPWTFLRHHPMYCGLWVHYMRTRFHTEGNVYSAVPGAVMAVGQLYHAVRQEGALPEGRRWEDMETFMQWQGNSTFFVGDPPTSPEGYAKNFMLTMGMSTTNWAPNKRTAKVDLTQATRRNMRFKGWASLLMQERYQASRPMSTEVVLDILEKTKERKETQESGSSQRKGKGKGKSIQVRQLADQIHAEVPELNFDYFALHEACWALLKKLKLGFEQVAGPGAMAIVIPQEDKLPHLVGYVFSGMKTPDGAPVPQSVVWRMAVDAVGEGLAQGDIGRRIAEAAAAPVDARTDVRIALGGLDVDPWKLKSGNLVEFVLGQVDNCPVQ</sequence>
<evidence type="ECO:0000259" key="2">
    <source>
        <dbReference type="Pfam" id="PF20253"/>
    </source>
</evidence>
<name>A0ABR1SRT5_9PEZI</name>
<dbReference type="Proteomes" id="UP001396898">
    <property type="component" value="Unassembled WGS sequence"/>
</dbReference>
<accession>A0ABR1SRT5</accession>
<organism evidence="3 4">
    <name type="scientific">Apiospora marii</name>
    <dbReference type="NCBI Taxonomy" id="335849"/>
    <lineage>
        <taxon>Eukaryota</taxon>
        <taxon>Fungi</taxon>
        <taxon>Dikarya</taxon>
        <taxon>Ascomycota</taxon>
        <taxon>Pezizomycotina</taxon>
        <taxon>Sordariomycetes</taxon>
        <taxon>Xylariomycetidae</taxon>
        <taxon>Amphisphaeriales</taxon>
        <taxon>Apiosporaceae</taxon>
        <taxon>Apiospora</taxon>
    </lineage>
</organism>
<protein>
    <recommendedName>
        <fullName evidence="2">DUF6604 domain-containing protein</fullName>
    </recommendedName>
</protein>
<feature type="compositionally biased region" description="Low complexity" evidence="1">
    <location>
        <begin position="42"/>
        <end position="62"/>
    </location>
</feature>
<dbReference type="EMBL" id="JAQQWI010000004">
    <property type="protein sequence ID" value="KAK8036424.1"/>
    <property type="molecule type" value="Genomic_DNA"/>
</dbReference>
<proteinExistence type="predicted"/>
<dbReference type="PANTHER" id="PTHR38795">
    <property type="entry name" value="DUF6604 DOMAIN-CONTAINING PROTEIN"/>
    <property type="match status" value="1"/>
</dbReference>
<feature type="domain" description="DUF6604" evidence="2">
    <location>
        <begin position="13"/>
        <end position="327"/>
    </location>
</feature>
<dbReference type="PANTHER" id="PTHR38795:SF1">
    <property type="entry name" value="DUF6604 DOMAIN-CONTAINING PROTEIN"/>
    <property type="match status" value="1"/>
</dbReference>
<comment type="caution">
    <text evidence="3">The sequence shown here is derived from an EMBL/GenBank/DDBJ whole genome shotgun (WGS) entry which is preliminary data.</text>
</comment>
<dbReference type="Pfam" id="PF20253">
    <property type="entry name" value="DUF6604"/>
    <property type="match status" value="1"/>
</dbReference>
<feature type="region of interest" description="Disordered" evidence="1">
    <location>
        <begin position="704"/>
        <end position="724"/>
    </location>
</feature>
<evidence type="ECO:0000313" key="3">
    <source>
        <dbReference type="EMBL" id="KAK8036424.1"/>
    </source>
</evidence>
<evidence type="ECO:0000256" key="1">
    <source>
        <dbReference type="SAM" id="MobiDB-lite"/>
    </source>
</evidence>